<keyword evidence="8 12" id="KW-1133">Transmembrane helix</keyword>
<evidence type="ECO:0000256" key="8">
    <source>
        <dbReference type="ARBA" id="ARBA00022989"/>
    </source>
</evidence>
<evidence type="ECO:0000256" key="5">
    <source>
        <dbReference type="ARBA" id="ARBA00022826"/>
    </source>
</evidence>
<accession>A3V737</accession>
<keyword evidence="9" id="KW-0406">Ion transport</keyword>
<evidence type="ECO:0000259" key="13">
    <source>
        <dbReference type="Pfam" id="PF00520"/>
    </source>
</evidence>
<reference evidence="14 15" key="1">
    <citation type="submission" date="2006-01" db="EMBL/GenBank/DDBJ databases">
        <authorList>
            <person name="Hagstrom A."/>
            <person name="Ferriera S."/>
            <person name="Johnson J."/>
            <person name="Kravitz S."/>
            <person name="Halpern A."/>
            <person name="Remington K."/>
            <person name="Beeson K."/>
            <person name="Tran B."/>
            <person name="Rogers Y.-H."/>
            <person name="Friedman R."/>
            <person name="Venter J.C."/>
        </authorList>
    </citation>
    <scope>NUCLEOTIDE SEQUENCE [LARGE SCALE GENOMIC DNA]</scope>
    <source>
        <strain evidence="14 15">SKA53</strain>
    </source>
</reference>
<keyword evidence="11 14" id="KW-0407">Ion channel</keyword>
<keyword evidence="10 12" id="KW-0472">Membrane</keyword>
<evidence type="ECO:0000256" key="10">
    <source>
        <dbReference type="ARBA" id="ARBA00023136"/>
    </source>
</evidence>
<keyword evidence="6" id="KW-0851">Voltage-gated channel</keyword>
<evidence type="ECO:0000256" key="11">
    <source>
        <dbReference type="ARBA" id="ARBA00023303"/>
    </source>
</evidence>
<dbReference type="PRINTS" id="PR00169">
    <property type="entry name" value="KCHANNEL"/>
</dbReference>
<keyword evidence="2" id="KW-0813">Transport</keyword>
<keyword evidence="5" id="KW-0631">Potassium channel</keyword>
<evidence type="ECO:0000256" key="9">
    <source>
        <dbReference type="ARBA" id="ARBA00023065"/>
    </source>
</evidence>
<name>A3V737_9RHOB</name>
<dbReference type="PANTHER" id="PTHR11537:SF254">
    <property type="entry name" value="POTASSIUM VOLTAGE-GATED CHANNEL PROTEIN SHAB"/>
    <property type="match status" value="1"/>
</dbReference>
<dbReference type="PANTHER" id="PTHR11537">
    <property type="entry name" value="VOLTAGE-GATED POTASSIUM CHANNEL"/>
    <property type="match status" value="1"/>
</dbReference>
<evidence type="ECO:0000313" key="14">
    <source>
        <dbReference type="EMBL" id="EAQ06053.1"/>
    </source>
</evidence>
<keyword evidence="7" id="KW-0630">Potassium</keyword>
<feature type="domain" description="Ion transport" evidence="13">
    <location>
        <begin position="25"/>
        <end position="244"/>
    </location>
</feature>
<feature type="transmembrane region" description="Helical" evidence="12">
    <location>
        <begin position="154"/>
        <end position="176"/>
    </location>
</feature>
<evidence type="ECO:0000256" key="2">
    <source>
        <dbReference type="ARBA" id="ARBA00022448"/>
    </source>
</evidence>
<dbReference type="HOGENOM" id="CLU_011722_1_1_5"/>
<dbReference type="OrthoDB" id="9799090at2"/>
<sequence>MLPVQLRLLQILEKTKDGDRLSRQCDMLIVTMVILNISAVILESFSALYEAYSAWFHGFEIFSIAFFSIEYLLRLWANGARYPDSPSRGRREYAFSFYGLVDLLAILPFYLQLLMPGLDLRILRVLRLLRLLKLSHYSSAVEDLMQAIYDERRAFGAVGYILAIVIIASSALMYYAEGDAQPDKLSSIPAAMYWSVISLTTVGYGDVSPVTAAGKVISMLTAFMGVATVALFTGIMASSFNKQLVRRKVIFEQELRKAFADGVVTEHEEVLLQALKTRFDLTDELTSSLRERIKSETDRTKANID</sequence>
<dbReference type="eggNOG" id="COG0664">
    <property type="taxonomic scope" value="Bacteria"/>
</dbReference>
<dbReference type="STRING" id="314232.SKA53_08106"/>
<dbReference type="InterPro" id="IPR027359">
    <property type="entry name" value="Volt_channel_dom_sf"/>
</dbReference>
<evidence type="ECO:0000256" key="7">
    <source>
        <dbReference type="ARBA" id="ARBA00022958"/>
    </source>
</evidence>
<feature type="transmembrane region" description="Helical" evidence="12">
    <location>
        <begin position="217"/>
        <end position="238"/>
    </location>
</feature>
<keyword evidence="15" id="KW-1185">Reference proteome</keyword>
<dbReference type="Gene3D" id="1.20.120.350">
    <property type="entry name" value="Voltage-gated potassium channels. Chain C"/>
    <property type="match status" value="1"/>
</dbReference>
<evidence type="ECO:0000256" key="12">
    <source>
        <dbReference type="SAM" id="Phobius"/>
    </source>
</evidence>
<keyword evidence="3" id="KW-0633">Potassium transport</keyword>
<evidence type="ECO:0000256" key="4">
    <source>
        <dbReference type="ARBA" id="ARBA00022692"/>
    </source>
</evidence>
<dbReference type="GO" id="GO:0008076">
    <property type="term" value="C:voltage-gated potassium channel complex"/>
    <property type="evidence" value="ECO:0007669"/>
    <property type="project" value="InterPro"/>
</dbReference>
<comment type="subcellular location">
    <subcellularLocation>
        <location evidence="1">Membrane</location>
        <topology evidence="1">Multi-pass membrane protein</topology>
    </subcellularLocation>
</comment>
<evidence type="ECO:0000256" key="6">
    <source>
        <dbReference type="ARBA" id="ARBA00022882"/>
    </source>
</evidence>
<proteinExistence type="predicted"/>
<feature type="transmembrane region" description="Helical" evidence="12">
    <location>
        <begin position="21"/>
        <end position="42"/>
    </location>
</feature>
<protein>
    <submittedName>
        <fullName evidence="14">Putative potassium channel protein</fullName>
    </submittedName>
</protein>
<dbReference type="Proteomes" id="UP000004507">
    <property type="component" value="Unassembled WGS sequence"/>
</dbReference>
<feature type="transmembrane region" description="Helical" evidence="12">
    <location>
        <begin position="54"/>
        <end position="73"/>
    </location>
</feature>
<evidence type="ECO:0000313" key="15">
    <source>
        <dbReference type="Proteomes" id="UP000004507"/>
    </source>
</evidence>
<dbReference type="GO" id="GO:0005249">
    <property type="term" value="F:voltage-gated potassium channel activity"/>
    <property type="evidence" value="ECO:0007669"/>
    <property type="project" value="InterPro"/>
</dbReference>
<dbReference type="GO" id="GO:0001508">
    <property type="term" value="P:action potential"/>
    <property type="evidence" value="ECO:0007669"/>
    <property type="project" value="TreeGrafter"/>
</dbReference>
<evidence type="ECO:0000256" key="3">
    <source>
        <dbReference type="ARBA" id="ARBA00022538"/>
    </source>
</evidence>
<comment type="caution">
    <text evidence="14">The sequence shown here is derived from an EMBL/GenBank/DDBJ whole genome shotgun (WGS) entry which is preliminary data.</text>
</comment>
<dbReference type="Pfam" id="PF00520">
    <property type="entry name" value="Ion_trans"/>
    <property type="match status" value="1"/>
</dbReference>
<keyword evidence="4 12" id="KW-0812">Transmembrane</keyword>
<dbReference type="InterPro" id="IPR028325">
    <property type="entry name" value="VG_K_chnl"/>
</dbReference>
<dbReference type="AlphaFoldDB" id="A3V737"/>
<evidence type="ECO:0000256" key="1">
    <source>
        <dbReference type="ARBA" id="ARBA00004141"/>
    </source>
</evidence>
<dbReference type="SUPFAM" id="SSF81324">
    <property type="entry name" value="Voltage-gated potassium channels"/>
    <property type="match status" value="1"/>
</dbReference>
<organism evidence="14 15">
    <name type="scientific">Yoonia vestfoldensis SKA53</name>
    <dbReference type="NCBI Taxonomy" id="314232"/>
    <lineage>
        <taxon>Bacteria</taxon>
        <taxon>Pseudomonadati</taxon>
        <taxon>Pseudomonadota</taxon>
        <taxon>Alphaproteobacteria</taxon>
        <taxon>Rhodobacterales</taxon>
        <taxon>Paracoccaceae</taxon>
        <taxon>Yoonia</taxon>
    </lineage>
</organism>
<gene>
    <name evidence="14" type="ORF">SKA53_08106</name>
</gene>
<dbReference type="EMBL" id="AAMS01000006">
    <property type="protein sequence ID" value="EAQ06053.1"/>
    <property type="molecule type" value="Genomic_DNA"/>
</dbReference>
<dbReference type="InterPro" id="IPR005821">
    <property type="entry name" value="Ion_trans_dom"/>
</dbReference>
<dbReference type="Gene3D" id="1.10.287.70">
    <property type="match status" value="1"/>
</dbReference>
<feature type="transmembrane region" description="Helical" evidence="12">
    <location>
        <begin position="93"/>
        <end position="111"/>
    </location>
</feature>